<dbReference type="InterPro" id="IPR000772">
    <property type="entry name" value="Ricin_B_lectin"/>
</dbReference>
<dbReference type="GO" id="GO:0030246">
    <property type="term" value="F:carbohydrate binding"/>
    <property type="evidence" value="ECO:0007669"/>
    <property type="project" value="UniProtKB-KW"/>
</dbReference>
<proteinExistence type="predicted"/>
<dbReference type="InterPro" id="IPR035992">
    <property type="entry name" value="Ricin_B-like_lectins"/>
</dbReference>
<gene>
    <name evidence="3" type="ORF">PEV8663_03392</name>
</gene>
<dbReference type="AlphaFoldDB" id="A0A238KXL9"/>
<protein>
    <submittedName>
        <fullName evidence="3">Ricin-type beta-trefoil lectin domain protein</fullName>
    </submittedName>
</protein>
<reference evidence="3 4" key="1">
    <citation type="submission" date="2017-05" db="EMBL/GenBank/DDBJ databases">
        <authorList>
            <person name="Song R."/>
            <person name="Chenine A.L."/>
            <person name="Ruprecht R.M."/>
        </authorList>
    </citation>
    <scope>NUCLEOTIDE SEQUENCE [LARGE SCALE GENOMIC DNA]</scope>
    <source>
        <strain evidence="3 4">CECT 8663</strain>
    </source>
</reference>
<dbReference type="Proteomes" id="UP000220836">
    <property type="component" value="Unassembled WGS sequence"/>
</dbReference>
<dbReference type="SUPFAM" id="SSF50370">
    <property type="entry name" value="Ricin B-like lectins"/>
    <property type="match status" value="1"/>
</dbReference>
<accession>A0A238KXL9</accession>
<evidence type="ECO:0000313" key="3">
    <source>
        <dbReference type="EMBL" id="SMX46806.1"/>
    </source>
</evidence>
<evidence type="ECO:0000313" key="4">
    <source>
        <dbReference type="Proteomes" id="UP000220836"/>
    </source>
</evidence>
<keyword evidence="4" id="KW-1185">Reference proteome</keyword>
<keyword evidence="1" id="KW-0732">Signal</keyword>
<dbReference type="Pfam" id="PF00652">
    <property type="entry name" value="Ricin_B_lectin"/>
    <property type="match status" value="1"/>
</dbReference>
<name>A0A238KXL9_9RHOB</name>
<dbReference type="OrthoDB" id="1431558at2"/>
<evidence type="ECO:0000256" key="1">
    <source>
        <dbReference type="SAM" id="SignalP"/>
    </source>
</evidence>
<feature type="domain" description="Ricin B lectin" evidence="2">
    <location>
        <begin position="51"/>
        <end position="159"/>
    </location>
</feature>
<keyword evidence="3" id="KW-0430">Lectin</keyword>
<dbReference type="Gene3D" id="2.80.10.50">
    <property type="match status" value="1"/>
</dbReference>
<dbReference type="PROSITE" id="PS50231">
    <property type="entry name" value="RICIN_B_LECTIN"/>
    <property type="match status" value="1"/>
</dbReference>
<organism evidence="3 4">
    <name type="scientific">Pelagimonas varians</name>
    <dbReference type="NCBI Taxonomy" id="696760"/>
    <lineage>
        <taxon>Bacteria</taxon>
        <taxon>Pseudomonadati</taxon>
        <taxon>Pseudomonadota</taxon>
        <taxon>Alphaproteobacteria</taxon>
        <taxon>Rhodobacterales</taxon>
        <taxon>Roseobacteraceae</taxon>
        <taxon>Pelagimonas</taxon>
    </lineage>
</organism>
<dbReference type="RefSeq" id="WP_110767927.1">
    <property type="nucleotide sequence ID" value="NZ_FXYH01000014.1"/>
</dbReference>
<dbReference type="EMBL" id="FXYH01000014">
    <property type="protein sequence ID" value="SMX46806.1"/>
    <property type="molecule type" value="Genomic_DNA"/>
</dbReference>
<evidence type="ECO:0000259" key="2">
    <source>
        <dbReference type="Pfam" id="PF00652"/>
    </source>
</evidence>
<feature type="signal peptide" evidence="1">
    <location>
        <begin position="1"/>
        <end position="26"/>
    </location>
</feature>
<feature type="chain" id="PRO_5012714810" evidence="1">
    <location>
        <begin position="27"/>
        <end position="182"/>
    </location>
</feature>
<sequence>MTNMSPVYTSILAASVGLAFPQMALAQAPNIQTKGAIIHLADNLSEEAMLGWCIDTQGRGLGELLHAHSCKPNGDDVLFSFAQSSGLIESVTYEGRCMAYNAPDNAATPFGLVTCDETDPAQKFTYDNASMELHLASQPARCVTVAENIDDAGPYQSRYLLLAQCADLASGFKQWVVKNADQ</sequence>